<dbReference type="PANTHER" id="PTHR33069">
    <property type="entry name" value="CHROMOSOME 7, WHOLE GENOME SHOTGUN SEQUENCE-RELATED"/>
    <property type="match status" value="1"/>
</dbReference>
<proteinExistence type="predicted"/>
<organism evidence="1 2">
    <name type="scientific">Puccinia striiformis f. sp. tritici PST-78</name>
    <dbReference type="NCBI Taxonomy" id="1165861"/>
    <lineage>
        <taxon>Eukaryota</taxon>
        <taxon>Fungi</taxon>
        <taxon>Dikarya</taxon>
        <taxon>Basidiomycota</taxon>
        <taxon>Pucciniomycotina</taxon>
        <taxon>Pucciniomycetes</taxon>
        <taxon>Pucciniales</taxon>
        <taxon>Pucciniaceae</taxon>
        <taxon>Puccinia</taxon>
    </lineage>
</organism>
<dbReference type="STRING" id="1165861.A0A0L0UUD2"/>
<dbReference type="PANTHER" id="PTHR33069:SF3">
    <property type="entry name" value="DYNEIN HEAVY CHAIN TAIL DOMAIN-CONTAINING PROTEIN"/>
    <property type="match status" value="1"/>
</dbReference>
<dbReference type="OrthoDB" id="2500854at2759"/>
<comment type="caution">
    <text evidence="1">The sequence shown here is derived from an EMBL/GenBank/DDBJ whole genome shotgun (WGS) entry which is preliminary data.</text>
</comment>
<evidence type="ECO:0000313" key="1">
    <source>
        <dbReference type="EMBL" id="KNE90364.1"/>
    </source>
</evidence>
<accession>A0A0L0UUD2</accession>
<dbReference type="Proteomes" id="UP000054564">
    <property type="component" value="Unassembled WGS sequence"/>
</dbReference>
<reference evidence="2" key="1">
    <citation type="submission" date="2014-03" db="EMBL/GenBank/DDBJ databases">
        <title>The Genome Sequence of Puccinia striiformis f. sp. tritici PST-78.</title>
        <authorList>
            <consortium name="The Broad Institute Genome Sequencing Platform"/>
            <person name="Cuomo C."/>
            <person name="Hulbert S."/>
            <person name="Chen X."/>
            <person name="Walker B."/>
            <person name="Young S.K."/>
            <person name="Zeng Q."/>
            <person name="Gargeya S."/>
            <person name="Fitzgerald M."/>
            <person name="Haas B."/>
            <person name="Abouelleil A."/>
            <person name="Alvarado L."/>
            <person name="Arachchi H.M."/>
            <person name="Berlin A.M."/>
            <person name="Chapman S.B."/>
            <person name="Goldberg J."/>
            <person name="Griggs A."/>
            <person name="Gujja S."/>
            <person name="Hansen M."/>
            <person name="Howarth C."/>
            <person name="Imamovic A."/>
            <person name="Larimer J."/>
            <person name="McCowan C."/>
            <person name="Montmayeur A."/>
            <person name="Murphy C."/>
            <person name="Neiman D."/>
            <person name="Pearson M."/>
            <person name="Priest M."/>
            <person name="Roberts A."/>
            <person name="Saif S."/>
            <person name="Shea T."/>
            <person name="Sisk P."/>
            <person name="Sykes S."/>
            <person name="Wortman J."/>
            <person name="Nusbaum C."/>
            <person name="Birren B."/>
        </authorList>
    </citation>
    <scope>NUCLEOTIDE SEQUENCE [LARGE SCALE GENOMIC DNA]</scope>
    <source>
        <strain evidence="2">race PST-78</strain>
    </source>
</reference>
<dbReference type="EMBL" id="AJIL01000261">
    <property type="protein sequence ID" value="KNE90364.1"/>
    <property type="molecule type" value="Genomic_DNA"/>
</dbReference>
<sequence>MAAYRSMRESVASQSNEARMRLHQRQGDSVIKAFKILISKYNPSGAQDPFDRRVESDPLEQVEEKEGSLHQLRFDFLPLLDDQIVSLLRSLDLTRLRKEPMLALELISDIQSELDQTLDSIQYAISITCPKPHASSSDRLNDQHLKDFKLFRVDGLHHMFITNVMESVIPMFRLSYRLLQQLKLSTKEYKYATRINRTKKSIVEHGTSSCNEIQSTLGWVEDSEFDTIRFGWPDQADLIDDQLEQISRLINQEPHYVEEYFREVTLSKQVMELAKSIVPIVKLSRLFLNKLSAQGIDRKLLPMHTGMRSDQVDSLSVLAASVRVIIDRFITVLTQADTNHRAATRVTLKHSALRLEELFQSSLLLICFHLVPSIQNGEGDYLKTWFTTWSDQLSWAIQNLDVACQYFQDRRT</sequence>
<protein>
    <submittedName>
        <fullName evidence="1">Uncharacterized protein</fullName>
    </submittedName>
</protein>
<evidence type="ECO:0000313" key="2">
    <source>
        <dbReference type="Proteomes" id="UP000054564"/>
    </source>
</evidence>
<gene>
    <name evidence="1" type="ORF">PSTG_16187</name>
</gene>
<keyword evidence="2" id="KW-1185">Reference proteome</keyword>
<name>A0A0L0UUD2_9BASI</name>
<dbReference type="AlphaFoldDB" id="A0A0L0UUD2"/>